<evidence type="ECO:0000256" key="1">
    <source>
        <dbReference type="SAM" id="Coils"/>
    </source>
</evidence>
<dbReference type="EMBL" id="BAAANN010000002">
    <property type="protein sequence ID" value="GAA1940159.1"/>
    <property type="molecule type" value="Genomic_DNA"/>
</dbReference>
<evidence type="ECO:0000313" key="3">
    <source>
        <dbReference type="Proteomes" id="UP001501116"/>
    </source>
</evidence>
<dbReference type="RefSeq" id="WP_344412724.1">
    <property type="nucleotide sequence ID" value="NZ_BAAANN010000002.1"/>
</dbReference>
<reference evidence="3" key="1">
    <citation type="journal article" date="2019" name="Int. J. Syst. Evol. Microbiol.">
        <title>The Global Catalogue of Microorganisms (GCM) 10K type strain sequencing project: providing services to taxonomists for standard genome sequencing and annotation.</title>
        <authorList>
            <consortium name="The Broad Institute Genomics Platform"/>
            <consortium name="The Broad Institute Genome Sequencing Center for Infectious Disease"/>
            <person name="Wu L."/>
            <person name="Ma J."/>
        </authorList>
    </citation>
    <scope>NUCLEOTIDE SEQUENCE [LARGE SCALE GENOMIC DNA]</scope>
    <source>
        <strain evidence="3">JCM 14545</strain>
    </source>
</reference>
<feature type="coiled-coil region" evidence="1">
    <location>
        <begin position="13"/>
        <end position="40"/>
    </location>
</feature>
<organism evidence="2 3">
    <name type="scientific">Amycolatopsis minnesotensis</name>
    <dbReference type="NCBI Taxonomy" id="337894"/>
    <lineage>
        <taxon>Bacteria</taxon>
        <taxon>Bacillati</taxon>
        <taxon>Actinomycetota</taxon>
        <taxon>Actinomycetes</taxon>
        <taxon>Pseudonocardiales</taxon>
        <taxon>Pseudonocardiaceae</taxon>
        <taxon>Amycolatopsis</taxon>
    </lineage>
</organism>
<dbReference type="Proteomes" id="UP001501116">
    <property type="component" value="Unassembled WGS sequence"/>
</dbReference>
<sequence length="92" mass="10107">MTATLSPGTIELLGNIQADLNSLRERCAELVRENARLRDTSNNGKKLAPADVSRMRTLRAEGWKQSTLADAFDVNPATVSRIVRGLYHQAAN</sequence>
<protein>
    <recommendedName>
        <fullName evidence="4">Helix-turn-helix DNA binding domain protein</fullName>
    </recommendedName>
</protein>
<evidence type="ECO:0000313" key="2">
    <source>
        <dbReference type="EMBL" id="GAA1940159.1"/>
    </source>
</evidence>
<proteinExistence type="predicted"/>
<keyword evidence="1" id="KW-0175">Coiled coil</keyword>
<gene>
    <name evidence="2" type="ORF">GCM10009754_04120</name>
</gene>
<evidence type="ECO:0008006" key="4">
    <source>
        <dbReference type="Google" id="ProtNLM"/>
    </source>
</evidence>
<keyword evidence="3" id="KW-1185">Reference proteome</keyword>
<comment type="caution">
    <text evidence="2">The sequence shown here is derived from an EMBL/GenBank/DDBJ whole genome shotgun (WGS) entry which is preliminary data.</text>
</comment>
<accession>A0ABP5BBT0</accession>
<name>A0ABP5BBT0_9PSEU</name>